<dbReference type="Proteomes" id="UP001054801">
    <property type="component" value="Chromosome"/>
</dbReference>
<dbReference type="NCBIfam" id="TIGR01167">
    <property type="entry name" value="LPXTG_anchor"/>
    <property type="match status" value="1"/>
</dbReference>
<dbReference type="RefSeq" id="WP_236499866.1">
    <property type="nucleotide sequence ID" value="NZ_CP091244.1"/>
</dbReference>
<proteinExistence type="predicted"/>
<evidence type="ECO:0000256" key="1">
    <source>
        <dbReference type="SAM" id="Coils"/>
    </source>
</evidence>
<protein>
    <submittedName>
        <fullName evidence="4">DUF4407 domain-containing protein</fullName>
    </submittedName>
</protein>
<dbReference type="InterPro" id="IPR020011">
    <property type="entry name" value="FimV_C"/>
</dbReference>
<dbReference type="EMBL" id="CP091244">
    <property type="protein sequence ID" value="UJS25127.1"/>
    <property type="molecule type" value="Genomic_DNA"/>
</dbReference>
<organism evidence="4 5">
    <name type="scientific">Thiothrix winogradskyi</name>
    <dbReference type="NCBI Taxonomy" id="96472"/>
    <lineage>
        <taxon>Bacteria</taxon>
        <taxon>Pseudomonadati</taxon>
        <taxon>Pseudomonadota</taxon>
        <taxon>Gammaproteobacteria</taxon>
        <taxon>Thiotrichales</taxon>
        <taxon>Thiotrichaceae</taxon>
        <taxon>Thiothrix</taxon>
    </lineage>
</organism>
<evidence type="ECO:0000256" key="3">
    <source>
        <dbReference type="SAM" id="SignalP"/>
    </source>
</evidence>
<keyword evidence="2" id="KW-1133">Transmembrane helix</keyword>
<keyword evidence="2" id="KW-0812">Transmembrane</keyword>
<gene>
    <name evidence="4" type="ORF">L2Y54_03575</name>
</gene>
<accession>A0ABY3T013</accession>
<name>A0ABY3T013_9GAMM</name>
<keyword evidence="5" id="KW-1185">Reference proteome</keyword>
<feature type="coiled-coil region" evidence="1">
    <location>
        <begin position="115"/>
        <end position="149"/>
    </location>
</feature>
<feature type="transmembrane region" description="Helical" evidence="2">
    <location>
        <begin position="233"/>
        <end position="252"/>
    </location>
</feature>
<evidence type="ECO:0000256" key="2">
    <source>
        <dbReference type="SAM" id="Phobius"/>
    </source>
</evidence>
<dbReference type="InterPro" id="IPR038440">
    <property type="entry name" value="FimV_C_sf"/>
</dbReference>
<dbReference type="NCBIfam" id="TIGR03504">
    <property type="entry name" value="FimV_Cterm"/>
    <property type="match status" value="1"/>
</dbReference>
<feature type="chain" id="PRO_5046485987" evidence="3">
    <location>
        <begin position="36"/>
        <end position="349"/>
    </location>
</feature>
<reference evidence="4" key="1">
    <citation type="journal article" date="2022" name="Microorganisms">
        <title>Two New Species of Filamentous Sulfur Bacteria of the Genus Thiothrix, Thiothrix winogradskyi sp. nov. and 'Candidatus Thiothrix sulfatifontis' sp. nov.</title>
        <authorList>
            <person name="Ravin N.V."/>
            <person name="Rossetti S."/>
            <person name="Beletsky A.V."/>
            <person name="Kadnikov V.V."/>
            <person name="Rudenko T.S."/>
            <person name="Smolyakov D.D."/>
            <person name="Moskvitina M.I."/>
            <person name="Gureeva M.V."/>
            <person name="Mardanov A.V."/>
            <person name="Grabovich M.Y."/>
        </authorList>
    </citation>
    <scope>NUCLEOTIDE SEQUENCE</scope>
    <source>
        <strain evidence="4">CT3</strain>
    </source>
</reference>
<dbReference type="Gene3D" id="1.20.58.2200">
    <property type="match status" value="1"/>
</dbReference>
<evidence type="ECO:0000313" key="4">
    <source>
        <dbReference type="EMBL" id="UJS25127.1"/>
    </source>
</evidence>
<feature type="signal peptide" evidence="3">
    <location>
        <begin position="1"/>
        <end position="35"/>
    </location>
</feature>
<keyword evidence="3" id="KW-0732">Signal</keyword>
<keyword evidence="1" id="KW-0175">Coiled coil</keyword>
<feature type="coiled-coil region" evidence="1">
    <location>
        <begin position="178"/>
        <end position="226"/>
    </location>
</feature>
<keyword evidence="2" id="KW-0472">Membrane</keyword>
<evidence type="ECO:0000313" key="5">
    <source>
        <dbReference type="Proteomes" id="UP001054801"/>
    </source>
</evidence>
<sequence length="349" mass="37656">MKKLTYFHPQVRTRLLKVLVPVSLAGMCLSGTVLAADNTWEIQSGNSLSKIVAEKYPDYGNRQIIMQEILKRNPQAFRSENINSLIVGKTLQLPDPVDIPDLKPPAPKPAEGGVDPALQEKLQALEAQVTELEETITILEEENTALQEMVNEAASGKPLTATAEPVPAPVDNTLQQRLDEAEKALSASKAANTTLEEQLAATERENEVLQNDLQQIRAAAAVAETKAAGSGNLPWILLGLLALLTLPLLWLLRRKREPAAVAVASGLAAESTSTILADVPPSVMTDSPVTVSIMPSVDENPDAALKLDIARAYLDLRDSEGAADILQDVLTEGGEQQRQEAREILSFIT</sequence>